<gene>
    <name evidence="11" type="ORF">EV197_0376</name>
</gene>
<organism evidence="11 12">
    <name type="scientific">Aquimarina brevivitae</name>
    <dbReference type="NCBI Taxonomy" id="323412"/>
    <lineage>
        <taxon>Bacteria</taxon>
        <taxon>Pseudomonadati</taxon>
        <taxon>Bacteroidota</taxon>
        <taxon>Flavobacteriia</taxon>
        <taxon>Flavobacteriales</taxon>
        <taxon>Flavobacteriaceae</taxon>
        <taxon>Aquimarina</taxon>
    </lineage>
</organism>
<feature type="transmembrane region" description="Helical" evidence="10">
    <location>
        <begin position="145"/>
        <end position="175"/>
    </location>
</feature>
<evidence type="ECO:0000256" key="10">
    <source>
        <dbReference type="SAM" id="Phobius"/>
    </source>
</evidence>
<keyword evidence="12" id="KW-1185">Reference proteome</keyword>
<feature type="transmembrane region" description="Helical" evidence="10">
    <location>
        <begin position="210"/>
        <end position="234"/>
    </location>
</feature>
<keyword evidence="4" id="KW-0997">Cell inner membrane</keyword>
<evidence type="ECO:0000256" key="4">
    <source>
        <dbReference type="ARBA" id="ARBA00022519"/>
    </source>
</evidence>
<comment type="subcellular location">
    <subcellularLocation>
        <location evidence="1">Membrane</location>
        <topology evidence="1">Multi-pass membrane protein</topology>
    </subcellularLocation>
</comment>
<keyword evidence="6 10" id="KW-0812">Transmembrane</keyword>
<keyword evidence="5" id="KW-0028">Amino-acid biosynthesis</keyword>
<comment type="caution">
    <text evidence="11">The sequence shown here is derived from an EMBL/GenBank/DDBJ whole genome shotgun (WGS) entry which is preliminary data.</text>
</comment>
<evidence type="ECO:0000313" key="12">
    <source>
        <dbReference type="Proteomes" id="UP000292262"/>
    </source>
</evidence>
<keyword evidence="2" id="KW-0813">Transport</keyword>
<dbReference type="Pfam" id="PF07264">
    <property type="entry name" value="EI24"/>
    <property type="match status" value="1"/>
</dbReference>
<accession>A0A4Q7PG97</accession>
<evidence type="ECO:0000256" key="5">
    <source>
        <dbReference type="ARBA" id="ARBA00022605"/>
    </source>
</evidence>
<keyword evidence="9 10" id="KW-0472">Membrane</keyword>
<dbReference type="PANTHER" id="PTHR37468:SF1">
    <property type="entry name" value="SULFATE TRANSPORTER CYSZ"/>
    <property type="match status" value="1"/>
</dbReference>
<dbReference type="GO" id="GO:0005886">
    <property type="term" value="C:plasma membrane"/>
    <property type="evidence" value="ECO:0007669"/>
    <property type="project" value="TreeGrafter"/>
</dbReference>
<dbReference type="InterPro" id="IPR050480">
    <property type="entry name" value="CysZ-like"/>
</dbReference>
<dbReference type="OrthoDB" id="9787566at2"/>
<evidence type="ECO:0000256" key="1">
    <source>
        <dbReference type="ARBA" id="ARBA00004141"/>
    </source>
</evidence>
<dbReference type="GO" id="GO:0000103">
    <property type="term" value="P:sulfate assimilation"/>
    <property type="evidence" value="ECO:0007669"/>
    <property type="project" value="TreeGrafter"/>
</dbReference>
<dbReference type="GO" id="GO:0009675">
    <property type="term" value="F:high-affinity sulfate:proton symporter activity"/>
    <property type="evidence" value="ECO:0007669"/>
    <property type="project" value="TreeGrafter"/>
</dbReference>
<feature type="transmembrane region" description="Helical" evidence="10">
    <location>
        <begin position="69"/>
        <end position="90"/>
    </location>
</feature>
<evidence type="ECO:0000256" key="6">
    <source>
        <dbReference type="ARBA" id="ARBA00022692"/>
    </source>
</evidence>
<dbReference type="RefSeq" id="WP_130285022.1">
    <property type="nucleotide sequence ID" value="NZ_SGXE01000001.1"/>
</dbReference>
<evidence type="ECO:0000256" key="3">
    <source>
        <dbReference type="ARBA" id="ARBA00022475"/>
    </source>
</evidence>
<dbReference type="AlphaFoldDB" id="A0A4Q7PG97"/>
<dbReference type="GO" id="GO:0019344">
    <property type="term" value="P:cysteine biosynthetic process"/>
    <property type="evidence" value="ECO:0007669"/>
    <property type="project" value="TreeGrafter"/>
</dbReference>
<dbReference type="InterPro" id="IPR059112">
    <property type="entry name" value="CysZ/EI24"/>
</dbReference>
<keyword evidence="3" id="KW-1003">Cell membrane</keyword>
<feature type="transmembrane region" description="Helical" evidence="10">
    <location>
        <begin position="27"/>
        <end position="49"/>
    </location>
</feature>
<reference evidence="11 12" key="1">
    <citation type="submission" date="2019-02" db="EMBL/GenBank/DDBJ databases">
        <title>Genomic Encyclopedia of Type Strains, Phase IV (KMG-IV): sequencing the most valuable type-strain genomes for metagenomic binning, comparative biology and taxonomic classification.</title>
        <authorList>
            <person name="Goeker M."/>
        </authorList>
    </citation>
    <scope>NUCLEOTIDE SEQUENCE [LARGE SCALE GENOMIC DNA]</scope>
    <source>
        <strain evidence="11 12">DSM 17196</strain>
    </source>
</reference>
<name>A0A4Q7PG97_9FLAO</name>
<protein>
    <submittedName>
        <fullName evidence="11">CysZ protein</fullName>
    </submittedName>
</protein>
<evidence type="ECO:0000256" key="9">
    <source>
        <dbReference type="ARBA" id="ARBA00023136"/>
    </source>
</evidence>
<dbReference type="Proteomes" id="UP000292262">
    <property type="component" value="Unassembled WGS sequence"/>
</dbReference>
<evidence type="ECO:0000256" key="7">
    <source>
        <dbReference type="ARBA" id="ARBA00022989"/>
    </source>
</evidence>
<evidence type="ECO:0000313" key="11">
    <source>
        <dbReference type="EMBL" id="RZS99167.1"/>
    </source>
</evidence>
<evidence type="ECO:0000256" key="8">
    <source>
        <dbReference type="ARBA" id="ARBA00023032"/>
    </source>
</evidence>
<evidence type="ECO:0000256" key="2">
    <source>
        <dbReference type="ARBA" id="ARBA00022448"/>
    </source>
</evidence>
<sequence length="261" mass="29189">MFKNIGKGIKAYFGAFGLLSKLKLWKYFGIPILISLLTGIFFFSMAYVFSDNLGAYIAKIWMWDWGSETFLVISNWIAGLFIIAIGLVLYKHIVLALSAPFMSPVSEKVEAHILGTKAPKSEHSSFGKLLIRGIRINGRNLLKELLFVIPLIFLSFIPVIGIVATILIFVIQAYYVGFGNMDYTMERFFKYKESVQFVRKHKGVAIGNGIIFILMLFIPVLGLIITLPIAVVAASTETVKLLQREGKLQEAQPNNETKAIA</sequence>
<dbReference type="PANTHER" id="PTHR37468">
    <property type="entry name" value="SULFATE TRANSPORTER CYSZ"/>
    <property type="match status" value="1"/>
</dbReference>
<keyword evidence="8" id="KW-0764">Sulfate transport</keyword>
<keyword evidence="7 10" id="KW-1133">Transmembrane helix</keyword>
<dbReference type="EMBL" id="SGXE01000001">
    <property type="protein sequence ID" value="RZS99167.1"/>
    <property type="molecule type" value="Genomic_DNA"/>
</dbReference>
<proteinExistence type="predicted"/>